<dbReference type="GO" id="GO:0015074">
    <property type="term" value="P:DNA integration"/>
    <property type="evidence" value="ECO:0007669"/>
    <property type="project" value="InterPro"/>
</dbReference>
<evidence type="ECO:0000256" key="1">
    <source>
        <dbReference type="SAM" id="MobiDB-lite"/>
    </source>
</evidence>
<dbReference type="EMBL" id="DP000086">
    <property type="protein sequence ID" value="ABG66150.1"/>
    <property type="molecule type" value="Genomic_DNA"/>
</dbReference>
<feature type="region of interest" description="Disordered" evidence="1">
    <location>
        <begin position="272"/>
        <end position="291"/>
    </location>
</feature>
<dbReference type="PROSITE" id="PS50994">
    <property type="entry name" value="INTEGRASE"/>
    <property type="match status" value="1"/>
</dbReference>
<dbReference type="InterPro" id="IPR012337">
    <property type="entry name" value="RNaseH-like_sf"/>
</dbReference>
<evidence type="ECO:0000313" key="4">
    <source>
        <dbReference type="EMBL" id="ABG66150.1"/>
    </source>
</evidence>
<dbReference type="PROSITE" id="PS50879">
    <property type="entry name" value="RNASE_H_1"/>
    <property type="match status" value="1"/>
</dbReference>
<feature type="compositionally biased region" description="Polar residues" evidence="1">
    <location>
        <begin position="278"/>
        <end position="289"/>
    </location>
</feature>
<proteinExistence type="predicted"/>
<feature type="domain" description="Integrase catalytic" evidence="3">
    <location>
        <begin position="413"/>
        <end position="519"/>
    </location>
</feature>
<dbReference type="GO" id="GO:0003676">
    <property type="term" value="F:nucleic acid binding"/>
    <property type="evidence" value="ECO:0007669"/>
    <property type="project" value="InterPro"/>
</dbReference>
<dbReference type="InterPro" id="IPR036397">
    <property type="entry name" value="RNaseH_sf"/>
</dbReference>
<protein>
    <submittedName>
        <fullName evidence="4">Retrotransposon protein, putative, Ty3-gypsy subclass</fullName>
    </submittedName>
</protein>
<reference evidence="4" key="1">
    <citation type="journal article" date="2003" name="Science">
        <title>In-depth view of structure, activity, and evolution of rice chromosome 10.</title>
        <authorList>
            <consortium name="Rice Chromosome 10 Sequencing Consortium"/>
        </authorList>
    </citation>
    <scope>NUCLEOTIDE SEQUENCE [LARGE SCALE GENOMIC DNA]</scope>
</reference>
<dbReference type="CDD" id="cd09279">
    <property type="entry name" value="RNase_HI_like"/>
    <property type="match status" value="1"/>
</dbReference>
<evidence type="ECO:0000259" key="3">
    <source>
        <dbReference type="PROSITE" id="PS50994"/>
    </source>
</evidence>
<reference evidence="4" key="3">
    <citation type="submission" date="2006-07" db="EMBL/GenBank/DDBJ databases">
        <authorList>
            <person name="Buell R."/>
        </authorList>
    </citation>
    <scope>NUCLEOTIDE SEQUENCE</scope>
</reference>
<dbReference type="InterPro" id="IPR043128">
    <property type="entry name" value="Rev_trsase/Diguanyl_cyclase"/>
</dbReference>
<sequence>MKSPTRLKEVQRLTGCMASLSRFIARMGERGQPFFALLKKQDQFEWNQEAENAFIALKRYLSNPLVLVAPHINEELFLYIATTPYSVSTVIVVEREKEQHPVYYVLANFVAIWTIPEDSPAAQTDNETWIMAFDGALNSQGAGTGLTSPTGDQFKHAIHLNFRATNNTAEYEGLLAGIKAAAALGVKRLIVKGDSELVANQVHKDYKCSNPELAKYLAEVRKLERKFNDIEVRHVYRKDNVEPDDLARRASRREPLEPGTFLDVLTKPSIKDTHDESTTANTSISQGAAETTDDWRTPLIRFLESDELPDDDTEVEKLSRQAKIYCMISNDLYKKAPNGILLKCVSSDDGKTLLLDIHEGICGSHAGARTLVGKAFRQGFFWPTTLKDACELVQRFEACQFFRKHTKLPAQALQTIPLTWPFSCWGLDILGPFPRGQGGYKFLFVPIDNFTKWIEAKPTREIKAENAIKFIKGIFCRYGLPHRILTDNGSQFTNGDFQDYCIELGVKICFASVSHPQSNCNILKISILKYGIKNSE</sequence>
<reference evidence="4" key="2">
    <citation type="submission" date="2003-05" db="EMBL/GenBank/DDBJ databases">
        <authorList>
            <person name="Buell C.R."/>
            <person name="Wing R.A."/>
            <person name="McCombie W.R."/>
            <person name="Messing J."/>
            <person name="Yuan Q."/>
            <person name="Ouyang S."/>
        </authorList>
    </citation>
    <scope>NUCLEOTIDE SEQUENCE</scope>
</reference>
<gene>
    <name evidence="4" type="ordered locus">LOC_Os10g34078</name>
</gene>
<dbReference type="InterPro" id="IPR002156">
    <property type="entry name" value="RNaseH_domain"/>
</dbReference>
<dbReference type="Gene3D" id="3.30.420.10">
    <property type="entry name" value="Ribonuclease H-like superfamily/Ribonuclease H"/>
    <property type="match status" value="2"/>
</dbReference>
<dbReference type="Pfam" id="PF13456">
    <property type="entry name" value="RVT_3"/>
    <property type="match status" value="1"/>
</dbReference>
<dbReference type="PANTHER" id="PTHR48475:SF2">
    <property type="entry name" value="RIBONUCLEASE H"/>
    <property type="match status" value="1"/>
</dbReference>
<dbReference type="AlphaFoldDB" id="Q109I5"/>
<evidence type="ECO:0000259" key="2">
    <source>
        <dbReference type="PROSITE" id="PS50879"/>
    </source>
</evidence>
<organism evidence="4">
    <name type="scientific">Oryza sativa subsp. japonica</name>
    <name type="common">Rice</name>
    <dbReference type="NCBI Taxonomy" id="39947"/>
    <lineage>
        <taxon>Eukaryota</taxon>
        <taxon>Viridiplantae</taxon>
        <taxon>Streptophyta</taxon>
        <taxon>Embryophyta</taxon>
        <taxon>Tracheophyta</taxon>
        <taxon>Spermatophyta</taxon>
        <taxon>Magnoliopsida</taxon>
        <taxon>Liliopsida</taxon>
        <taxon>Poales</taxon>
        <taxon>Poaceae</taxon>
        <taxon>BOP clade</taxon>
        <taxon>Oryzoideae</taxon>
        <taxon>Oryzeae</taxon>
        <taxon>Oryzinae</taxon>
        <taxon>Oryza</taxon>
        <taxon>Oryza sativa</taxon>
    </lineage>
</organism>
<feature type="domain" description="RNase H type-1" evidence="2">
    <location>
        <begin position="125"/>
        <end position="252"/>
    </location>
</feature>
<dbReference type="InterPro" id="IPR001584">
    <property type="entry name" value="Integrase_cat-core"/>
</dbReference>
<dbReference type="InterPro" id="IPR043502">
    <property type="entry name" value="DNA/RNA_pol_sf"/>
</dbReference>
<dbReference type="Gene3D" id="3.30.70.270">
    <property type="match status" value="1"/>
</dbReference>
<accession>Q109I5</accession>
<name>Q109I5_ORYSJ</name>
<dbReference type="SUPFAM" id="SSF56672">
    <property type="entry name" value="DNA/RNA polymerases"/>
    <property type="match status" value="1"/>
</dbReference>
<dbReference type="Pfam" id="PF00665">
    <property type="entry name" value="rve"/>
    <property type="match status" value="1"/>
</dbReference>
<dbReference type="GO" id="GO:0004523">
    <property type="term" value="F:RNA-DNA hybrid ribonuclease activity"/>
    <property type="evidence" value="ECO:0007669"/>
    <property type="project" value="InterPro"/>
</dbReference>
<dbReference type="Gene3D" id="1.10.340.70">
    <property type="match status" value="1"/>
</dbReference>
<dbReference type="PANTHER" id="PTHR48475">
    <property type="entry name" value="RIBONUCLEASE H"/>
    <property type="match status" value="1"/>
</dbReference>
<dbReference type="SUPFAM" id="SSF53098">
    <property type="entry name" value="Ribonuclease H-like"/>
    <property type="match status" value="1"/>
</dbReference>